<sequence>MKAYIALIKKEARENWRTYKTPLLVAVFILFGVISPLFAKLMPEILKQLATTGVKITLPPPTALDSWAQFFKNMRQMGLLVLVILFSGTVATEFTRGTLINLLTKGLPRRTVILAKFTMTTVLWTSAYALSVAITTAYTAYYWTMPTYHHLILTFSGPWLFGLLLISLLILGGICFTTTIGSLLTCGGAVILMTLINIVPTWQASNPLTLITQNLALLTGKLAVGDFWPAALVAVGAIVISLGSSIIIFDRRAI</sequence>
<name>A0A0R1VZW3_9LACO</name>
<comment type="caution">
    <text evidence="2">The sequence shown here is derived from an EMBL/GenBank/DDBJ whole genome shotgun (WGS) entry which is preliminary data.</text>
</comment>
<feature type="transmembrane region" description="Helical" evidence="1">
    <location>
        <begin position="155"/>
        <end position="176"/>
    </location>
</feature>
<gene>
    <name evidence="2" type="ORF">FC15_GL000320</name>
</gene>
<reference evidence="2 3" key="1">
    <citation type="journal article" date="2015" name="Genome Announc.">
        <title>Expanding the biotechnology potential of lactobacilli through comparative genomics of 213 strains and associated genera.</title>
        <authorList>
            <person name="Sun Z."/>
            <person name="Harris H.M."/>
            <person name="McCann A."/>
            <person name="Guo C."/>
            <person name="Argimon S."/>
            <person name="Zhang W."/>
            <person name="Yang X."/>
            <person name="Jeffery I.B."/>
            <person name="Cooney J.C."/>
            <person name="Kagawa T.F."/>
            <person name="Liu W."/>
            <person name="Song Y."/>
            <person name="Salvetti E."/>
            <person name="Wrobel A."/>
            <person name="Rasinkangas P."/>
            <person name="Parkhill J."/>
            <person name="Rea M.C."/>
            <person name="O'Sullivan O."/>
            <person name="Ritari J."/>
            <person name="Douillard F.P."/>
            <person name="Paul Ross R."/>
            <person name="Yang R."/>
            <person name="Briner A.E."/>
            <person name="Felis G.E."/>
            <person name="de Vos W.M."/>
            <person name="Barrangou R."/>
            <person name="Klaenhammer T.R."/>
            <person name="Caufield P.W."/>
            <person name="Cui Y."/>
            <person name="Zhang H."/>
            <person name="O'Toole P.W."/>
        </authorList>
    </citation>
    <scope>NUCLEOTIDE SEQUENCE [LARGE SCALE GENOMIC DNA]</scope>
    <source>
        <strain evidence="2 3">DSM 17758</strain>
    </source>
</reference>
<dbReference type="OrthoDB" id="4187110at2"/>
<feature type="transmembrane region" description="Helical" evidence="1">
    <location>
        <begin position="77"/>
        <end position="100"/>
    </location>
</feature>
<feature type="transmembrane region" description="Helical" evidence="1">
    <location>
        <begin position="227"/>
        <end position="249"/>
    </location>
</feature>
<organism evidence="2 3">
    <name type="scientific">Lapidilactobacillus concavus DSM 17758</name>
    <dbReference type="NCBI Taxonomy" id="1423735"/>
    <lineage>
        <taxon>Bacteria</taxon>
        <taxon>Bacillati</taxon>
        <taxon>Bacillota</taxon>
        <taxon>Bacilli</taxon>
        <taxon>Lactobacillales</taxon>
        <taxon>Lactobacillaceae</taxon>
        <taxon>Lapidilactobacillus</taxon>
    </lineage>
</organism>
<keyword evidence="1" id="KW-0472">Membrane</keyword>
<evidence type="ECO:0000313" key="2">
    <source>
        <dbReference type="EMBL" id="KRM08713.1"/>
    </source>
</evidence>
<protein>
    <submittedName>
        <fullName evidence="2">ABC transporter permease</fullName>
    </submittedName>
</protein>
<dbReference type="EMBL" id="AZFX01000078">
    <property type="protein sequence ID" value="KRM08713.1"/>
    <property type="molecule type" value="Genomic_DNA"/>
</dbReference>
<dbReference type="AlphaFoldDB" id="A0A0R1VZW3"/>
<evidence type="ECO:0000256" key="1">
    <source>
        <dbReference type="SAM" id="Phobius"/>
    </source>
</evidence>
<proteinExistence type="predicted"/>
<feature type="transmembrane region" description="Helical" evidence="1">
    <location>
        <begin position="183"/>
        <end position="202"/>
    </location>
</feature>
<dbReference type="GO" id="GO:0005886">
    <property type="term" value="C:plasma membrane"/>
    <property type="evidence" value="ECO:0007669"/>
    <property type="project" value="UniProtKB-SubCell"/>
</dbReference>
<keyword evidence="1" id="KW-1133">Transmembrane helix</keyword>
<dbReference type="Proteomes" id="UP000051315">
    <property type="component" value="Unassembled WGS sequence"/>
</dbReference>
<dbReference type="RefSeq" id="WP_057825188.1">
    <property type="nucleotide sequence ID" value="NZ_AZFX01000078.1"/>
</dbReference>
<evidence type="ECO:0000313" key="3">
    <source>
        <dbReference type="Proteomes" id="UP000051315"/>
    </source>
</evidence>
<keyword evidence="3" id="KW-1185">Reference proteome</keyword>
<feature type="transmembrane region" description="Helical" evidence="1">
    <location>
        <begin position="121"/>
        <end position="143"/>
    </location>
</feature>
<accession>A0A0R1VZW3</accession>
<keyword evidence="1" id="KW-0812">Transmembrane</keyword>
<dbReference type="STRING" id="1423735.FC15_GL000320"/>
<dbReference type="PATRIC" id="fig|1423735.3.peg.327"/>
<feature type="transmembrane region" description="Helical" evidence="1">
    <location>
        <begin position="21"/>
        <end position="39"/>
    </location>
</feature>
<dbReference type="GO" id="GO:0140359">
    <property type="term" value="F:ABC-type transporter activity"/>
    <property type="evidence" value="ECO:0007669"/>
    <property type="project" value="InterPro"/>
</dbReference>